<dbReference type="Proteomes" id="UP001017257">
    <property type="component" value="Chromosome"/>
</dbReference>
<proteinExistence type="predicted"/>
<reference evidence="1" key="1">
    <citation type="submission" date="2022-08" db="EMBL/GenBank/DDBJ databases">
        <title>Microvirga terrae sp. nov., isolated from soil.</title>
        <authorList>
            <person name="Kim K.H."/>
            <person name="Seo Y.L."/>
            <person name="Kim J.M."/>
            <person name="Lee J.K."/>
            <person name="Han D.M."/>
            <person name="Jeon C.O."/>
        </authorList>
    </citation>
    <scope>NUCLEOTIDE SEQUENCE</scope>
    <source>
        <strain evidence="1">R24</strain>
    </source>
</reference>
<keyword evidence="2" id="KW-1185">Reference proteome</keyword>
<gene>
    <name evidence="1" type="ORF">HPT29_009605</name>
</gene>
<evidence type="ECO:0000313" key="2">
    <source>
        <dbReference type="Proteomes" id="UP001017257"/>
    </source>
</evidence>
<protein>
    <submittedName>
        <fullName evidence="1">Uncharacterized protein</fullName>
    </submittedName>
</protein>
<name>A0ABY5RWK2_9HYPH</name>
<sequence>MAEGVHLEAVERVLATLFQKGETLLSLFSFSKPGTPLWDRRMGTEIFVDRRVYAEAVLFIRKNGAPYLRAILVSDLWSLVTNFVTEHFWCIGGSTFFPITDEPYSKRVTEEDKLALADALASSALFNPKPDLSR</sequence>
<dbReference type="RefSeq" id="WP_173947479.1">
    <property type="nucleotide sequence ID" value="NZ_CP102845.1"/>
</dbReference>
<evidence type="ECO:0000313" key="1">
    <source>
        <dbReference type="EMBL" id="UVF21353.1"/>
    </source>
</evidence>
<organism evidence="1 2">
    <name type="scientific">Microvirga terrae</name>
    <dbReference type="NCBI Taxonomy" id="2740529"/>
    <lineage>
        <taxon>Bacteria</taxon>
        <taxon>Pseudomonadati</taxon>
        <taxon>Pseudomonadota</taxon>
        <taxon>Alphaproteobacteria</taxon>
        <taxon>Hyphomicrobiales</taxon>
        <taxon>Methylobacteriaceae</taxon>
        <taxon>Microvirga</taxon>
    </lineage>
</organism>
<accession>A0ABY5RWK2</accession>
<dbReference type="EMBL" id="CP102845">
    <property type="protein sequence ID" value="UVF21353.1"/>
    <property type="molecule type" value="Genomic_DNA"/>
</dbReference>